<feature type="region of interest" description="Disordered" evidence="1">
    <location>
        <begin position="185"/>
        <end position="209"/>
    </location>
</feature>
<reference evidence="2" key="1">
    <citation type="journal article" date="2015" name="Nature">
        <title>Complex archaea that bridge the gap between prokaryotes and eukaryotes.</title>
        <authorList>
            <person name="Spang A."/>
            <person name="Saw J.H."/>
            <person name="Jorgensen S.L."/>
            <person name="Zaremba-Niedzwiedzka K."/>
            <person name="Martijn J."/>
            <person name="Lind A.E."/>
            <person name="van Eijk R."/>
            <person name="Schleper C."/>
            <person name="Guy L."/>
            <person name="Ettema T.J."/>
        </authorList>
    </citation>
    <scope>NUCLEOTIDE SEQUENCE</scope>
</reference>
<evidence type="ECO:0000256" key="1">
    <source>
        <dbReference type="SAM" id="MobiDB-lite"/>
    </source>
</evidence>
<sequence length="209" mass="24362">MIKLPFGLFPGAWGLKGKTREVAKAEYELKGEALQKKLIKIKYDDDENECQLGLLKLERRNKHITKEEYDYRYVELKYKGTPEYVDIALELDRKYEKISEIDYQKKSASLSEEPWVGVVHSEYTPGELSDGFSFELDWNIEFIKLLKHEGYSGATEEEIVEQWFEDKATEQYLGILGEEMAEMTETDDWSVPSTHITRETTEDGKTKHS</sequence>
<comment type="caution">
    <text evidence="2">The sequence shown here is derived from an EMBL/GenBank/DDBJ whole genome shotgun (WGS) entry which is preliminary data.</text>
</comment>
<feature type="compositionally biased region" description="Basic and acidic residues" evidence="1">
    <location>
        <begin position="196"/>
        <end position="209"/>
    </location>
</feature>
<dbReference type="AlphaFoldDB" id="A0A0F9J066"/>
<gene>
    <name evidence="2" type="ORF">LCGC14_1516120</name>
</gene>
<dbReference type="EMBL" id="LAZR01011185">
    <property type="protein sequence ID" value="KKM62988.1"/>
    <property type="molecule type" value="Genomic_DNA"/>
</dbReference>
<evidence type="ECO:0000313" key="2">
    <source>
        <dbReference type="EMBL" id="KKM62988.1"/>
    </source>
</evidence>
<protein>
    <submittedName>
        <fullName evidence="2">Uncharacterized protein</fullName>
    </submittedName>
</protein>
<organism evidence="2">
    <name type="scientific">marine sediment metagenome</name>
    <dbReference type="NCBI Taxonomy" id="412755"/>
    <lineage>
        <taxon>unclassified sequences</taxon>
        <taxon>metagenomes</taxon>
        <taxon>ecological metagenomes</taxon>
    </lineage>
</organism>
<accession>A0A0F9J066</accession>
<name>A0A0F9J066_9ZZZZ</name>
<proteinExistence type="predicted"/>